<feature type="transmembrane region" description="Helical" evidence="3">
    <location>
        <begin position="383"/>
        <end position="416"/>
    </location>
</feature>
<gene>
    <name evidence="5" type="ORF">HNQ86_000898</name>
</gene>
<evidence type="ECO:0000259" key="4">
    <source>
        <dbReference type="PROSITE" id="PS50076"/>
    </source>
</evidence>
<comment type="caution">
    <text evidence="5">The sequence shown here is derived from an EMBL/GenBank/DDBJ whole genome shotgun (WGS) entry which is preliminary data.</text>
</comment>
<feature type="region of interest" description="Disordered" evidence="2">
    <location>
        <begin position="52"/>
        <end position="76"/>
    </location>
</feature>
<dbReference type="CDD" id="cd06257">
    <property type="entry name" value="DnaJ"/>
    <property type="match status" value="1"/>
</dbReference>
<evidence type="ECO:0000313" key="6">
    <source>
        <dbReference type="Proteomes" id="UP000560000"/>
    </source>
</evidence>
<feature type="transmembrane region" description="Helical" evidence="3">
    <location>
        <begin position="428"/>
        <end position="447"/>
    </location>
</feature>
<protein>
    <recommendedName>
        <fullName evidence="4">J domain-containing protein</fullName>
    </recommendedName>
</protein>
<feature type="transmembrane region" description="Helical" evidence="3">
    <location>
        <begin position="342"/>
        <end position="363"/>
    </location>
</feature>
<dbReference type="PROSITE" id="PS50076">
    <property type="entry name" value="DNAJ_2"/>
    <property type="match status" value="1"/>
</dbReference>
<keyword evidence="1" id="KW-0143">Chaperone</keyword>
<feature type="domain" description="J" evidence="4">
    <location>
        <begin position="2"/>
        <end position="53"/>
    </location>
</feature>
<dbReference type="AlphaFoldDB" id="A0A841KD63"/>
<sequence>MTVFELLGVTPDADAATIKRAYASKLRETRPDDDPEGFQRLHEAYRLALRHRQSSVETVPTPMQPPEASHAPTPAPTQNAIAPAAVSPSIDADDETPIAPPAPQPPMFDPTALSREVVAHACDDDAEAFRRWLQQCEAFWSLRVKQAVGVTAMRALYRSEPPMPQANQDVFLEFFDLNTAQAGHDPLALSRLRQRMQIAWEMQPEHAPQLTDRLYRQSTTAKRREKVSAIVHSAIESLRRPFRRSSLLLQALRPYRCSAMRDFILGTSGGDPENMPTDIDRRPLKFWLDAGHRYRVSAARLQVFAARSVLAMTIALLVYGVGVLLNQPAFGFDPAVRHVGKLVVVCTTVLIALPWFWLAWQGLDQWQIQPEPLPVQWPWLCLIFIPLLSMAGVALSLLGVAAFGLPLLALACILALRRFLVRRRGGRAISTYWIRVAIWIIAVNYAARLASLHLLPILAPAAALIACTLWGVDLWQHRYALRVRNAA</sequence>
<dbReference type="InterPro" id="IPR036869">
    <property type="entry name" value="J_dom_sf"/>
</dbReference>
<name>A0A841KD63_9GAMM</name>
<reference evidence="5 6" key="1">
    <citation type="submission" date="2020-08" db="EMBL/GenBank/DDBJ databases">
        <title>Genomic Encyclopedia of Type Strains, Phase IV (KMG-IV): sequencing the most valuable type-strain genomes for metagenomic binning, comparative biology and taxonomic classification.</title>
        <authorList>
            <person name="Goeker M."/>
        </authorList>
    </citation>
    <scope>NUCLEOTIDE SEQUENCE [LARGE SCALE GENOMIC DNA]</scope>
    <source>
        <strain evidence="5 6">DSM 107085</strain>
    </source>
</reference>
<proteinExistence type="predicted"/>
<dbReference type="Proteomes" id="UP000560000">
    <property type="component" value="Unassembled WGS sequence"/>
</dbReference>
<feature type="transmembrane region" description="Helical" evidence="3">
    <location>
        <begin position="453"/>
        <end position="475"/>
    </location>
</feature>
<evidence type="ECO:0000256" key="2">
    <source>
        <dbReference type="SAM" id="MobiDB-lite"/>
    </source>
</evidence>
<dbReference type="EMBL" id="JACHET010000001">
    <property type="protein sequence ID" value="MBB6183553.1"/>
    <property type="molecule type" value="Genomic_DNA"/>
</dbReference>
<organism evidence="5 6">
    <name type="scientific">Oleiagrimonas soli</name>
    <dbReference type="NCBI Taxonomy" id="1543381"/>
    <lineage>
        <taxon>Bacteria</taxon>
        <taxon>Pseudomonadati</taxon>
        <taxon>Pseudomonadota</taxon>
        <taxon>Gammaproteobacteria</taxon>
        <taxon>Lysobacterales</taxon>
        <taxon>Rhodanobacteraceae</taxon>
        <taxon>Oleiagrimonas</taxon>
    </lineage>
</organism>
<keyword evidence="3" id="KW-0472">Membrane</keyword>
<keyword evidence="3" id="KW-1133">Transmembrane helix</keyword>
<dbReference type="RefSeq" id="WP_043100519.1">
    <property type="nucleotide sequence ID" value="NZ_JACHET010000001.1"/>
</dbReference>
<evidence type="ECO:0000256" key="3">
    <source>
        <dbReference type="SAM" id="Phobius"/>
    </source>
</evidence>
<evidence type="ECO:0000313" key="5">
    <source>
        <dbReference type="EMBL" id="MBB6183553.1"/>
    </source>
</evidence>
<feature type="transmembrane region" description="Helical" evidence="3">
    <location>
        <begin position="309"/>
        <end position="330"/>
    </location>
</feature>
<keyword evidence="3" id="KW-0812">Transmembrane</keyword>
<dbReference type="Gene3D" id="1.10.287.110">
    <property type="entry name" value="DnaJ domain"/>
    <property type="match status" value="1"/>
</dbReference>
<dbReference type="OrthoDB" id="5524449at2"/>
<evidence type="ECO:0000256" key="1">
    <source>
        <dbReference type="ARBA" id="ARBA00023186"/>
    </source>
</evidence>
<dbReference type="SUPFAM" id="SSF46565">
    <property type="entry name" value="Chaperone J-domain"/>
    <property type="match status" value="1"/>
</dbReference>
<dbReference type="InterPro" id="IPR001623">
    <property type="entry name" value="DnaJ_domain"/>
</dbReference>
<accession>A0A841KD63</accession>